<keyword evidence="3" id="KW-1185">Reference proteome</keyword>
<reference evidence="2" key="1">
    <citation type="submission" date="2020-07" db="EMBL/GenBank/DDBJ databases">
        <title>Genome sequence and genetic diversity analysis of an under-domesticated orphan crop, white fonio (Digitaria exilis).</title>
        <authorList>
            <person name="Bennetzen J.L."/>
            <person name="Chen S."/>
            <person name="Ma X."/>
            <person name="Wang X."/>
            <person name="Yssel A.E.J."/>
            <person name="Chaluvadi S.R."/>
            <person name="Johnson M."/>
            <person name="Gangashetty P."/>
            <person name="Hamidou F."/>
            <person name="Sanogo M.D."/>
            <person name="Zwaenepoel A."/>
            <person name="Wallace J."/>
            <person name="Van De Peer Y."/>
            <person name="Van Deynze A."/>
        </authorList>
    </citation>
    <scope>NUCLEOTIDE SEQUENCE</scope>
    <source>
        <tissue evidence="2">Leaves</tissue>
    </source>
</reference>
<accession>A0A835KPA6</accession>
<gene>
    <name evidence="2" type="ORF">HU200_009615</name>
</gene>
<sequence>MDEHRQCVPTGRQVYTARRSTRSGTGLSYTKFTHSLAARAGETSPSISPPGWPLRQGVFVAGDLPQRHAEDDRCGDWRTRVRGDEERRRPRRTRTPVLVMERRLRQLVAFEEGARGGGRRGRRVEMGVDWMVSGGIQSSEHRLVNWMTHAPRISIRRRAGLGHRRTTNRMAKLKL</sequence>
<evidence type="ECO:0000256" key="1">
    <source>
        <dbReference type="SAM" id="MobiDB-lite"/>
    </source>
</evidence>
<proteinExistence type="predicted"/>
<evidence type="ECO:0000313" key="2">
    <source>
        <dbReference type="EMBL" id="KAF8762296.1"/>
    </source>
</evidence>
<dbReference type="AlphaFoldDB" id="A0A835KPA6"/>
<organism evidence="2 3">
    <name type="scientific">Digitaria exilis</name>
    <dbReference type="NCBI Taxonomy" id="1010633"/>
    <lineage>
        <taxon>Eukaryota</taxon>
        <taxon>Viridiplantae</taxon>
        <taxon>Streptophyta</taxon>
        <taxon>Embryophyta</taxon>
        <taxon>Tracheophyta</taxon>
        <taxon>Spermatophyta</taxon>
        <taxon>Magnoliopsida</taxon>
        <taxon>Liliopsida</taxon>
        <taxon>Poales</taxon>
        <taxon>Poaceae</taxon>
        <taxon>PACMAD clade</taxon>
        <taxon>Panicoideae</taxon>
        <taxon>Panicodae</taxon>
        <taxon>Paniceae</taxon>
        <taxon>Anthephorinae</taxon>
        <taxon>Digitaria</taxon>
    </lineage>
</organism>
<dbReference type="Proteomes" id="UP000636709">
    <property type="component" value="Unassembled WGS sequence"/>
</dbReference>
<feature type="region of interest" description="Disordered" evidence="1">
    <location>
        <begin position="1"/>
        <end position="26"/>
    </location>
</feature>
<evidence type="ECO:0000313" key="3">
    <source>
        <dbReference type="Proteomes" id="UP000636709"/>
    </source>
</evidence>
<dbReference type="EMBL" id="JACEFO010000649">
    <property type="protein sequence ID" value="KAF8762296.1"/>
    <property type="molecule type" value="Genomic_DNA"/>
</dbReference>
<protein>
    <submittedName>
        <fullName evidence="2">Uncharacterized protein</fullName>
    </submittedName>
</protein>
<name>A0A835KPA6_9POAL</name>
<comment type="caution">
    <text evidence="2">The sequence shown here is derived from an EMBL/GenBank/DDBJ whole genome shotgun (WGS) entry which is preliminary data.</text>
</comment>